<dbReference type="SMART" id="SM00054">
    <property type="entry name" value="EFh"/>
    <property type="match status" value="5"/>
</dbReference>
<evidence type="ECO:0000256" key="2">
    <source>
        <dbReference type="ARBA" id="ARBA00022837"/>
    </source>
</evidence>
<feature type="domain" description="C2" evidence="4">
    <location>
        <begin position="570"/>
        <end position="697"/>
    </location>
</feature>
<reference evidence="6" key="1">
    <citation type="submission" date="2023-01" db="EMBL/GenBank/DDBJ databases">
        <title>Metagenome sequencing of chrysophaentin producing Chrysophaeum taylorii.</title>
        <authorList>
            <person name="Davison J."/>
            <person name="Bewley C."/>
        </authorList>
    </citation>
    <scope>NUCLEOTIDE SEQUENCE</scope>
    <source>
        <strain evidence="6">NIES-1699</strain>
    </source>
</reference>
<dbReference type="SMART" id="SM00239">
    <property type="entry name" value="C2"/>
    <property type="match status" value="3"/>
</dbReference>
<dbReference type="InterPro" id="IPR002048">
    <property type="entry name" value="EF_hand_dom"/>
</dbReference>
<feature type="domain" description="EF-hand" evidence="5">
    <location>
        <begin position="793"/>
        <end position="828"/>
    </location>
</feature>
<dbReference type="InterPro" id="IPR052981">
    <property type="entry name" value="Ingression_C2_domain"/>
</dbReference>
<feature type="compositionally biased region" description="Basic and acidic residues" evidence="3">
    <location>
        <begin position="119"/>
        <end position="153"/>
    </location>
</feature>
<dbReference type="InterPro" id="IPR018247">
    <property type="entry name" value="EF_Hand_1_Ca_BS"/>
</dbReference>
<feature type="compositionally biased region" description="Pro residues" evidence="3">
    <location>
        <begin position="27"/>
        <end position="39"/>
    </location>
</feature>
<dbReference type="Pfam" id="PF00168">
    <property type="entry name" value="C2"/>
    <property type="match status" value="3"/>
</dbReference>
<dbReference type="Pfam" id="PF13499">
    <property type="entry name" value="EF-hand_7"/>
    <property type="match status" value="2"/>
</dbReference>
<feature type="compositionally biased region" description="Polar residues" evidence="3">
    <location>
        <begin position="1096"/>
        <end position="1105"/>
    </location>
</feature>
<dbReference type="InterPro" id="IPR035892">
    <property type="entry name" value="C2_domain_sf"/>
</dbReference>
<accession>A0AAD7UMD7</accession>
<sequence>MERPRRPDYDPPPAKATPQEVPRQGARPPPGPPPGPPPALTAQGRKRPPPSEPPPENARRELVVKKPTVERPSEAPAKVVAPGRPPPPKRAEAKTGGRAAPALPAPGSLQTQSAAKSTQQEKDAVVEPRPPPVDEAKPEGRVVEVKPTREERAAPPYRPPPGAPPGKPPPRAAPPPQRSRAGPTSQNTEVESVKGAPKGRRPPRGPPPGQGPGGAHVVAVRPAPPRAPAPRDDDDEDDDDDDTPPPPEPVGEPPKGFAPPPPTDPPPNCGVPPPPTDDKPPRLAAPRPPGSGGFEPPAEVDVRRSLKPGRLRVTCVEGLNVHRYGKPPERTKIDAYLRFTLGKHKKAPRKKTQVHKRSGAHVFFDEEIVTFDLVEPSEFVSGGDIVLAVELWDENAWSDDLVASTETSILRLMVEPPPGIETLPLRVTNPATGEVDKATDSGLRLEFVFEPALIGMVVFTLYEGRHLKNMDTVGKQDPYVKFTLGEVTKRSVTHEDGGTEPSFGEEQVELWVDKGAWTEDLLVQVYDEDVGTDDLIGQCSLSLLPYMDIEPSNAKERVYELYGGDRPVNNDGDLRPTHGELLMKIAFLPAGRLTIRCLSAKNLRGGLAGFEAGGRQDPYVVFSLEGQCWTSTQRTHVDQDGGKEPEWNESLFVDVVDQHELRIECFDHDVVTKDDLIGEATLSLLPVFKKGIVDEWVTIRKAAEFGNPKDTGDVHVVLEFDGPEGVRYPQHRPGLDSFDHSDRVNKMREELKQLDAEEKAKRAAKGNDDTNAVELADNVLDRAKPPRGRTDEFTDAQIEAAFHFIDLDKNHYIGAAEIRHVLVCMGELITDEEVDMMIKMVDSDGDGQISYREFYDIVTDPDPAHTNFLERSDVDQDPASKTGALNAKAHDRQKELKVRNKKRAMLSQFVDENGFGASEVKLAFQRYKHLSSDAKTDNRINFEAYCKVLNIEETGETHLLFSLFDPDNENSLDMKEFILGMCNWVDMSHEERVELVFDLYDEDRSGFLSIGELKGILMANHMQSATSVQKKCETIMRQADRDGDGTLSRAEFEVVSQKFPTILFPKLKRDDDDATSAGKLQARTPPKPSLPAAPTTEPSQTSPQRQLVPAS</sequence>
<dbReference type="PANTHER" id="PTHR47052:SF3">
    <property type="entry name" value="INGRESSION PROTEIN 1"/>
    <property type="match status" value="1"/>
</dbReference>
<dbReference type="GO" id="GO:0005509">
    <property type="term" value="F:calcium ion binding"/>
    <property type="evidence" value="ECO:0007669"/>
    <property type="project" value="InterPro"/>
</dbReference>
<feature type="compositionally biased region" description="Pro residues" evidence="3">
    <location>
        <begin position="156"/>
        <end position="177"/>
    </location>
</feature>
<proteinExistence type="predicted"/>
<evidence type="ECO:0000259" key="5">
    <source>
        <dbReference type="PROSITE" id="PS50222"/>
    </source>
</evidence>
<dbReference type="PROSITE" id="PS50004">
    <property type="entry name" value="C2"/>
    <property type="match status" value="3"/>
</dbReference>
<evidence type="ECO:0008006" key="8">
    <source>
        <dbReference type="Google" id="ProtNLM"/>
    </source>
</evidence>
<feature type="region of interest" description="Disordered" evidence="3">
    <location>
        <begin position="1067"/>
        <end position="1111"/>
    </location>
</feature>
<feature type="domain" description="EF-hand" evidence="5">
    <location>
        <begin position="829"/>
        <end position="864"/>
    </location>
</feature>
<protein>
    <recommendedName>
        <fullName evidence="8">Calmodulin</fullName>
    </recommendedName>
</protein>
<evidence type="ECO:0000256" key="1">
    <source>
        <dbReference type="ARBA" id="ARBA00022737"/>
    </source>
</evidence>
<dbReference type="PROSITE" id="PS00018">
    <property type="entry name" value="EF_HAND_1"/>
    <property type="match status" value="5"/>
</dbReference>
<organism evidence="6 7">
    <name type="scientific">Chrysophaeum taylorii</name>
    <dbReference type="NCBI Taxonomy" id="2483200"/>
    <lineage>
        <taxon>Eukaryota</taxon>
        <taxon>Sar</taxon>
        <taxon>Stramenopiles</taxon>
        <taxon>Ochrophyta</taxon>
        <taxon>Pelagophyceae</taxon>
        <taxon>Pelagomonadales</taxon>
        <taxon>Pelagomonadaceae</taxon>
        <taxon>Chrysophaeum</taxon>
    </lineage>
</organism>
<dbReference type="CDD" id="cd00051">
    <property type="entry name" value="EFh"/>
    <property type="match status" value="2"/>
</dbReference>
<dbReference type="FunFam" id="1.10.238.10:FF:000003">
    <property type="entry name" value="Calmodulin A"/>
    <property type="match status" value="1"/>
</dbReference>
<dbReference type="Gene3D" id="1.10.238.10">
    <property type="entry name" value="EF-hand"/>
    <property type="match status" value="2"/>
</dbReference>
<gene>
    <name evidence="6" type="ORF">CTAYLR_007509</name>
</gene>
<evidence type="ECO:0000259" key="4">
    <source>
        <dbReference type="PROSITE" id="PS50004"/>
    </source>
</evidence>
<evidence type="ECO:0000313" key="6">
    <source>
        <dbReference type="EMBL" id="KAJ8609891.1"/>
    </source>
</evidence>
<feature type="domain" description="C2" evidence="4">
    <location>
        <begin position="292"/>
        <end position="423"/>
    </location>
</feature>
<dbReference type="PROSITE" id="PS50222">
    <property type="entry name" value="EF_HAND_2"/>
    <property type="match status" value="4"/>
</dbReference>
<dbReference type="InterPro" id="IPR011992">
    <property type="entry name" value="EF-hand-dom_pair"/>
</dbReference>
<keyword evidence="1" id="KW-0677">Repeat</keyword>
<dbReference type="Proteomes" id="UP001230188">
    <property type="component" value="Unassembled WGS sequence"/>
</dbReference>
<dbReference type="Gene3D" id="2.60.40.150">
    <property type="entry name" value="C2 domain"/>
    <property type="match status" value="3"/>
</dbReference>
<feature type="region of interest" description="Disordered" evidence="3">
    <location>
        <begin position="1"/>
        <end position="305"/>
    </location>
</feature>
<feature type="compositionally biased region" description="Basic and acidic residues" evidence="3">
    <location>
        <begin position="57"/>
        <end position="73"/>
    </location>
</feature>
<feature type="compositionally biased region" description="Acidic residues" evidence="3">
    <location>
        <begin position="232"/>
        <end position="243"/>
    </location>
</feature>
<evidence type="ECO:0000256" key="3">
    <source>
        <dbReference type="SAM" id="MobiDB-lite"/>
    </source>
</evidence>
<name>A0AAD7UMD7_9STRA</name>
<keyword evidence="2" id="KW-0106">Calcium</keyword>
<comment type="caution">
    <text evidence="6">The sequence shown here is derived from an EMBL/GenBank/DDBJ whole genome shotgun (WGS) entry which is preliminary data.</text>
</comment>
<dbReference type="SUPFAM" id="SSF47473">
    <property type="entry name" value="EF-hand"/>
    <property type="match status" value="2"/>
</dbReference>
<feature type="domain" description="EF-hand" evidence="5">
    <location>
        <begin position="988"/>
        <end position="1023"/>
    </location>
</feature>
<dbReference type="PANTHER" id="PTHR47052">
    <property type="entry name" value="CONSERVED SERINE PROLINE-RICH PROTEIN (AFU_ORTHOLOGUE AFUA_2G01790)"/>
    <property type="match status" value="1"/>
</dbReference>
<feature type="domain" description="EF-hand" evidence="5">
    <location>
        <begin position="1027"/>
        <end position="1062"/>
    </location>
</feature>
<dbReference type="InterPro" id="IPR000008">
    <property type="entry name" value="C2_dom"/>
</dbReference>
<dbReference type="EMBL" id="JAQMWT010000127">
    <property type="protein sequence ID" value="KAJ8609891.1"/>
    <property type="molecule type" value="Genomic_DNA"/>
</dbReference>
<dbReference type="AlphaFoldDB" id="A0AAD7UMD7"/>
<feature type="compositionally biased region" description="Low complexity" evidence="3">
    <location>
        <begin position="96"/>
        <end position="107"/>
    </location>
</feature>
<keyword evidence="7" id="KW-1185">Reference proteome</keyword>
<feature type="compositionally biased region" description="Pro residues" evidence="3">
    <location>
        <begin position="244"/>
        <end position="275"/>
    </location>
</feature>
<dbReference type="CDD" id="cd00030">
    <property type="entry name" value="C2"/>
    <property type="match status" value="2"/>
</dbReference>
<dbReference type="SUPFAM" id="SSF49562">
    <property type="entry name" value="C2 domain (Calcium/lipid-binding domain, CaLB)"/>
    <property type="match status" value="3"/>
</dbReference>
<feature type="domain" description="C2" evidence="4">
    <location>
        <begin position="437"/>
        <end position="559"/>
    </location>
</feature>
<evidence type="ECO:0000313" key="7">
    <source>
        <dbReference type="Proteomes" id="UP001230188"/>
    </source>
</evidence>
<feature type="compositionally biased region" description="Polar residues" evidence="3">
    <location>
        <begin position="108"/>
        <end position="118"/>
    </location>
</feature>